<dbReference type="InterPro" id="IPR020798">
    <property type="entry name" value="Ribosomal_uL16_CS"/>
</dbReference>
<dbReference type="CDD" id="cd01433">
    <property type="entry name" value="Ribosomal_L16_L10e"/>
    <property type="match status" value="1"/>
</dbReference>
<dbReference type="PROSITE" id="PS00701">
    <property type="entry name" value="RIBOSOMAL_L16_2"/>
    <property type="match status" value="1"/>
</dbReference>
<dbReference type="PANTHER" id="PTHR12220:SF13">
    <property type="entry name" value="LARGE RIBOSOMAL SUBUNIT PROTEIN UL16M"/>
    <property type="match status" value="1"/>
</dbReference>
<comment type="caution">
    <text evidence="5">The sequence shown here is derived from an EMBL/GenBank/DDBJ whole genome shotgun (WGS) entry which is preliminary data.</text>
</comment>
<dbReference type="PRINTS" id="PR00060">
    <property type="entry name" value="RIBOSOMALL16"/>
</dbReference>
<dbReference type="SUPFAM" id="SSF54686">
    <property type="entry name" value="Ribosomal protein L16p/L10e"/>
    <property type="match status" value="1"/>
</dbReference>
<dbReference type="InterPro" id="IPR000114">
    <property type="entry name" value="Ribosomal_uL16_bact-type"/>
</dbReference>
<name>A0A507FSK6_9FUNG</name>
<dbReference type="Proteomes" id="UP000320333">
    <property type="component" value="Unassembled WGS sequence"/>
</dbReference>
<dbReference type="InterPro" id="IPR047873">
    <property type="entry name" value="Ribosomal_uL16"/>
</dbReference>
<evidence type="ECO:0000256" key="4">
    <source>
        <dbReference type="RuleBase" id="RU004413"/>
    </source>
</evidence>
<protein>
    <submittedName>
        <fullName evidence="5">Uncharacterized protein</fullName>
    </submittedName>
</protein>
<evidence type="ECO:0000256" key="1">
    <source>
        <dbReference type="ARBA" id="ARBA00008931"/>
    </source>
</evidence>
<sequence length="237" mass="26298">MNFGQFLQPRLFGWTSRTFPSASIAPTLPSIQMGVQSVWANRGVAYVGLRPRRMAHKKMQKGFFKTHSGGSLRGTSLLFGNFGLRVTEGGRLQDKQIDAARTVMRRVVKEEKGANFHLKVMTDRPVTSKPAEVRMGKGKGAVEFFASWVPKGRVIMEVSCARRETGLKALRVAAAAIPLVTEIIEGKKPVDGSVYQPQLGVTPPRCLPSFLRKRFAAREFQDKLESRRAERAAVLAQ</sequence>
<dbReference type="GO" id="GO:0005762">
    <property type="term" value="C:mitochondrial large ribosomal subunit"/>
    <property type="evidence" value="ECO:0007669"/>
    <property type="project" value="TreeGrafter"/>
</dbReference>
<dbReference type="PANTHER" id="PTHR12220">
    <property type="entry name" value="50S/60S RIBOSOMAL PROTEIN L16"/>
    <property type="match status" value="1"/>
</dbReference>
<comment type="similarity">
    <text evidence="1 4">Belongs to the universal ribosomal protein uL16 family.</text>
</comment>
<keyword evidence="6" id="KW-1185">Reference proteome</keyword>
<dbReference type="NCBIfam" id="TIGR01164">
    <property type="entry name" value="rplP_bact"/>
    <property type="match status" value="1"/>
</dbReference>
<dbReference type="Gene3D" id="3.90.1170.10">
    <property type="entry name" value="Ribosomal protein L10e/L16"/>
    <property type="match status" value="1"/>
</dbReference>
<dbReference type="GO" id="GO:0032543">
    <property type="term" value="P:mitochondrial translation"/>
    <property type="evidence" value="ECO:0007669"/>
    <property type="project" value="TreeGrafter"/>
</dbReference>
<dbReference type="GO" id="GO:0003735">
    <property type="term" value="F:structural constituent of ribosome"/>
    <property type="evidence" value="ECO:0007669"/>
    <property type="project" value="InterPro"/>
</dbReference>
<dbReference type="EMBL" id="QEAP01000004">
    <property type="protein sequence ID" value="TPX78425.1"/>
    <property type="molecule type" value="Genomic_DNA"/>
</dbReference>
<organism evidence="5 6">
    <name type="scientific">Chytriomyces confervae</name>
    <dbReference type="NCBI Taxonomy" id="246404"/>
    <lineage>
        <taxon>Eukaryota</taxon>
        <taxon>Fungi</taxon>
        <taxon>Fungi incertae sedis</taxon>
        <taxon>Chytridiomycota</taxon>
        <taxon>Chytridiomycota incertae sedis</taxon>
        <taxon>Chytridiomycetes</taxon>
        <taxon>Chytridiales</taxon>
        <taxon>Chytriomycetaceae</taxon>
        <taxon>Chytriomyces</taxon>
    </lineage>
</organism>
<dbReference type="InterPro" id="IPR016180">
    <property type="entry name" value="Ribosomal_uL16_dom"/>
</dbReference>
<dbReference type="OrthoDB" id="268521at2759"/>
<dbReference type="STRING" id="246404.A0A507FSK6"/>
<dbReference type="AlphaFoldDB" id="A0A507FSK6"/>
<accession>A0A507FSK6</accession>
<evidence type="ECO:0000256" key="2">
    <source>
        <dbReference type="ARBA" id="ARBA00022980"/>
    </source>
</evidence>
<dbReference type="Pfam" id="PF00252">
    <property type="entry name" value="Ribosomal_L16"/>
    <property type="match status" value="1"/>
</dbReference>
<gene>
    <name evidence="5" type="ORF">CcCBS67573_g00304</name>
</gene>
<evidence type="ECO:0000313" key="5">
    <source>
        <dbReference type="EMBL" id="TPX78425.1"/>
    </source>
</evidence>
<keyword evidence="2 4" id="KW-0689">Ribosomal protein</keyword>
<proteinExistence type="inferred from homology"/>
<reference evidence="5 6" key="1">
    <citation type="journal article" date="2019" name="Sci. Rep.">
        <title>Comparative genomics of chytrid fungi reveal insights into the obligate biotrophic and pathogenic lifestyle of Synchytrium endobioticum.</title>
        <authorList>
            <person name="van de Vossenberg B.T.L.H."/>
            <person name="Warris S."/>
            <person name="Nguyen H.D.T."/>
            <person name="van Gent-Pelzer M.P.E."/>
            <person name="Joly D.L."/>
            <person name="van de Geest H.C."/>
            <person name="Bonants P.J.M."/>
            <person name="Smith D.S."/>
            <person name="Levesque C.A."/>
            <person name="van der Lee T.A.J."/>
        </authorList>
    </citation>
    <scope>NUCLEOTIDE SEQUENCE [LARGE SCALE GENOMIC DNA]</scope>
    <source>
        <strain evidence="5 6">CBS 675.73</strain>
    </source>
</reference>
<evidence type="ECO:0000256" key="3">
    <source>
        <dbReference type="ARBA" id="ARBA00023274"/>
    </source>
</evidence>
<keyword evidence="3 4" id="KW-0687">Ribonucleoprotein</keyword>
<dbReference type="GO" id="GO:0019843">
    <property type="term" value="F:rRNA binding"/>
    <property type="evidence" value="ECO:0007669"/>
    <property type="project" value="InterPro"/>
</dbReference>
<dbReference type="InterPro" id="IPR036920">
    <property type="entry name" value="Ribosomal_uL16_sf"/>
</dbReference>
<evidence type="ECO:0000313" key="6">
    <source>
        <dbReference type="Proteomes" id="UP000320333"/>
    </source>
</evidence>